<gene>
    <name evidence="1" type="ORF">G2W53_029135</name>
</gene>
<dbReference type="Proteomes" id="UP000634136">
    <property type="component" value="Unassembled WGS sequence"/>
</dbReference>
<reference evidence="1" key="1">
    <citation type="submission" date="2020-09" db="EMBL/GenBank/DDBJ databases">
        <title>Genome-Enabled Discovery of Anthraquinone Biosynthesis in Senna tora.</title>
        <authorList>
            <person name="Kang S.-H."/>
            <person name="Pandey R.P."/>
            <person name="Lee C.-M."/>
            <person name="Sim J.-S."/>
            <person name="Jeong J.-T."/>
            <person name="Choi B.-S."/>
            <person name="Jung M."/>
            <person name="Ginzburg D."/>
            <person name="Zhao K."/>
            <person name="Won S.Y."/>
            <person name="Oh T.-J."/>
            <person name="Yu Y."/>
            <person name="Kim N.-H."/>
            <person name="Lee O.R."/>
            <person name="Lee T.-H."/>
            <person name="Bashyal P."/>
            <person name="Kim T.-S."/>
            <person name="Lee W.-H."/>
            <person name="Kawkins C."/>
            <person name="Kim C.-K."/>
            <person name="Kim J.S."/>
            <person name="Ahn B.O."/>
            <person name="Rhee S.Y."/>
            <person name="Sohng J.K."/>
        </authorList>
    </citation>
    <scope>NUCLEOTIDE SEQUENCE</scope>
    <source>
        <tissue evidence="1">Leaf</tissue>
    </source>
</reference>
<keyword evidence="2" id="KW-1185">Reference proteome</keyword>
<sequence>MASHICDCGPMMMWQYNYDMALTWKTIYVASRC</sequence>
<evidence type="ECO:0000313" key="2">
    <source>
        <dbReference type="Proteomes" id="UP000634136"/>
    </source>
</evidence>
<dbReference type="EMBL" id="JAAIUW010000009">
    <property type="protein sequence ID" value="KAF7815166.1"/>
    <property type="molecule type" value="Genomic_DNA"/>
</dbReference>
<proteinExistence type="predicted"/>
<comment type="caution">
    <text evidence="1">The sequence shown here is derived from an EMBL/GenBank/DDBJ whole genome shotgun (WGS) entry which is preliminary data.</text>
</comment>
<name>A0A834WDF6_9FABA</name>
<dbReference type="AlphaFoldDB" id="A0A834WDF6"/>
<organism evidence="1 2">
    <name type="scientific">Senna tora</name>
    <dbReference type="NCBI Taxonomy" id="362788"/>
    <lineage>
        <taxon>Eukaryota</taxon>
        <taxon>Viridiplantae</taxon>
        <taxon>Streptophyta</taxon>
        <taxon>Embryophyta</taxon>
        <taxon>Tracheophyta</taxon>
        <taxon>Spermatophyta</taxon>
        <taxon>Magnoliopsida</taxon>
        <taxon>eudicotyledons</taxon>
        <taxon>Gunneridae</taxon>
        <taxon>Pentapetalae</taxon>
        <taxon>rosids</taxon>
        <taxon>fabids</taxon>
        <taxon>Fabales</taxon>
        <taxon>Fabaceae</taxon>
        <taxon>Caesalpinioideae</taxon>
        <taxon>Cassia clade</taxon>
        <taxon>Senna</taxon>
    </lineage>
</organism>
<evidence type="ECO:0000313" key="1">
    <source>
        <dbReference type="EMBL" id="KAF7815166.1"/>
    </source>
</evidence>
<protein>
    <submittedName>
        <fullName evidence="1">Uncharacterized protein</fullName>
    </submittedName>
</protein>
<accession>A0A834WDF6</accession>